<evidence type="ECO:0000259" key="2">
    <source>
        <dbReference type="PROSITE" id="PS51762"/>
    </source>
</evidence>
<dbReference type="Proteomes" id="UP000008064">
    <property type="component" value="Unassembled WGS sequence"/>
</dbReference>
<feature type="signal peptide" evidence="1">
    <location>
        <begin position="1"/>
        <end position="17"/>
    </location>
</feature>
<dbReference type="KEGG" id="sla:SERLADRAFT_416098"/>
<gene>
    <name evidence="3" type="ORF">SERLADRAFT_416098</name>
</gene>
<organism>
    <name type="scientific">Serpula lacrymans var. lacrymans (strain S7.9)</name>
    <name type="common">Dry rot fungus</name>
    <dbReference type="NCBI Taxonomy" id="578457"/>
    <lineage>
        <taxon>Eukaryota</taxon>
        <taxon>Fungi</taxon>
        <taxon>Dikarya</taxon>
        <taxon>Basidiomycota</taxon>
        <taxon>Agaricomycotina</taxon>
        <taxon>Agaricomycetes</taxon>
        <taxon>Agaricomycetidae</taxon>
        <taxon>Boletales</taxon>
        <taxon>Coniophorineae</taxon>
        <taxon>Serpulaceae</taxon>
        <taxon>Serpula</taxon>
    </lineage>
</organism>
<proteinExistence type="predicted"/>
<dbReference type="GeneID" id="18813444"/>
<dbReference type="OrthoDB" id="4524534at2759"/>
<dbReference type="InterPro" id="IPR000757">
    <property type="entry name" value="Beta-glucanase-like"/>
</dbReference>
<sequence length="264" mass="29089">MFPLFLPIFLLVSIVRADVVEVPASSFNSYGELETYWDYLYPWGSDHNGAARMVGNSTDHSRISVASGTLTLKATPVTGQPPSTAAPYPAINYFSGAIHAKEQININGTDAVGYQVEGEFSSPTAVGVRCWPAFWLTAVNGWPPEADIGEWKGTNNSWFNTFNTSTVVDTTIVSWPGDYSFHSLKAVLRVIPNNTQDLSIEYYKDNVLEATHIAANFYGAPMWLIVNLQIAQLSSPVGYAGFSQRDHDLKIFLNVEAIIFNHSI</sequence>
<evidence type="ECO:0000256" key="1">
    <source>
        <dbReference type="SAM" id="SignalP"/>
    </source>
</evidence>
<accession>F8NYQ5</accession>
<dbReference type="SUPFAM" id="SSF49899">
    <property type="entry name" value="Concanavalin A-like lectins/glucanases"/>
    <property type="match status" value="1"/>
</dbReference>
<reference evidence="3" key="1">
    <citation type="submission" date="2011-04" db="EMBL/GenBank/DDBJ databases">
        <title>Evolution of plant cell wall degrading machinery underlies the functional diversity of forest fungi.</title>
        <authorList>
            <consortium name="US DOE Joint Genome Institute (JGI-PGF)"/>
            <person name="Eastwood D.C."/>
            <person name="Floudas D."/>
            <person name="Binder M."/>
            <person name="Majcherczyk A."/>
            <person name="Schneider P."/>
            <person name="Aerts A."/>
            <person name="Asiegbu F.O."/>
            <person name="Baker S.E."/>
            <person name="Barry K."/>
            <person name="Bendiksby M."/>
            <person name="Blumentritt M."/>
            <person name="Coutinho P.M."/>
            <person name="Cullen D."/>
            <person name="Cullen D."/>
            <person name="Gathman A."/>
            <person name="Goodell B."/>
            <person name="Henrissat B."/>
            <person name="Ihrmark K."/>
            <person name="Kauserud H."/>
            <person name="Kohler A."/>
            <person name="LaButti K."/>
            <person name="Lapidus A."/>
            <person name="Lavin J.L."/>
            <person name="Lee Y.-H."/>
            <person name="Lindquist E."/>
            <person name="Lilly W."/>
            <person name="Lucas S."/>
            <person name="Morin E."/>
            <person name="Murat C."/>
            <person name="Oguiza J.A."/>
            <person name="Park J."/>
            <person name="Pisabarro A.G."/>
            <person name="Riley R."/>
            <person name="Rosling A."/>
            <person name="Salamov A."/>
            <person name="Schmidt O."/>
            <person name="Schmutz J."/>
            <person name="Skrede I."/>
            <person name="Stenlid J."/>
            <person name="Wiebenga A."/>
            <person name="Xie X."/>
            <person name="Kues U."/>
            <person name="Hibbett D.S."/>
            <person name="Hoffmeister D."/>
            <person name="Hogberg N."/>
            <person name="Martin F."/>
            <person name="Grigoriev I.V."/>
            <person name="Watkinson S.C."/>
        </authorList>
    </citation>
    <scope>NUCLEOTIDE SEQUENCE</scope>
    <source>
        <strain evidence="3">S7.9</strain>
    </source>
</reference>
<name>F8NYQ5_SERL9</name>
<dbReference type="HOGENOM" id="CLU_077989_1_0_1"/>
<dbReference type="RefSeq" id="XP_007319488.1">
    <property type="nucleotide sequence ID" value="XM_007319426.1"/>
</dbReference>
<keyword evidence="1" id="KW-0732">Signal</keyword>
<feature type="chain" id="PRO_5003381723" evidence="1">
    <location>
        <begin position="18"/>
        <end position="264"/>
    </location>
</feature>
<dbReference type="GO" id="GO:0005975">
    <property type="term" value="P:carbohydrate metabolic process"/>
    <property type="evidence" value="ECO:0007669"/>
    <property type="project" value="InterPro"/>
</dbReference>
<dbReference type="GO" id="GO:0004553">
    <property type="term" value="F:hydrolase activity, hydrolyzing O-glycosyl compounds"/>
    <property type="evidence" value="ECO:0007669"/>
    <property type="project" value="InterPro"/>
</dbReference>
<dbReference type="EMBL" id="GL945435">
    <property type="protein sequence ID" value="EGO23726.1"/>
    <property type="molecule type" value="Genomic_DNA"/>
</dbReference>
<evidence type="ECO:0000313" key="3">
    <source>
        <dbReference type="EMBL" id="EGO23726.1"/>
    </source>
</evidence>
<feature type="domain" description="GH16" evidence="2">
    <location>
        <begin position="15"/>
        <end position="248"/>
    </location>
</feature>
<protein>
    <submittedName>
        <fullName evidence="3">Glycoside hydrolase family 16 protein</fullName>
    </submittedName>
</protein>
<dbReference type="AlphaFoldDB" id="F8NYQ5"/>
<dbReference type="PROSITE" id="PS51762">
    <property type="entry name" value="GH16_2"/>
    <property type="match status" value="1"/>
</dbReference>
<dbReference type="InterPro" id="IPR013320">
    <property type="entry name" value="ConA-like_dom_sf"/>
</dbReference>
<dbReference type="Gene3D" id="2.60.120.200">
    <property type="match status" value="1"/>
</dbReference>
<keyword evidence="3" id="KW-0378">Hydrolase</keyword>